<comment type="caution">
    <text evidence="2">The sequence shown here is derived from an EMBL/GenBank/DDBJ whole genome shotgun (WGS) entry which is preliminary data.</text>
</comment>
<organism evidence="2 3">
    <name type="scientific">Pseudocercospora fuligena</name>
    <dbReference type="NCBI Taxonomy" id="685502"/>
    <lineage>
        <taxon>Eukaryota</taxon>
        <taxon>Fungi</taxon>
        <taxon>Dikarya</taxon>
        <taxon>Ascomycota</taxon>
        <taxon>Pezizomycotina</taxon>
        <taxon>Dothideomycetes</taxon>
        <taxon>Dothideomycetidae</taxon>
        <taxon>Mycosphaerellales</taxon>
        <taxon>Mycosphaerellaceae</taxon>
        <taxon>Pseudocercospora</taxon>
    </lineage>
</organism>
<dbReference type="AlphaFoldDB" id="A0A8H6RL68"/>
<sequence length="122" mass="14274">MLYKFRLSLKLKFTRSTEERRSRDEEDQPSTNAAEQKRPSVDDIELKPIPAGPSKEENDEEPPVEHVRPPPKRRSSSVYSKDSWSSIDCSEYDADIWSRQVEESRIAGLEIVAWWQAVYYLQ</sequence>
<reference evidence="2" key="1">
    <citation type="submission" date="2020-04" db="EMBL/GenBank/DDBJ databases">
        <title>Draft genome resource of the tomato pathogen Pseudocercospora fuligena.</title>
        <authorList>
            <person name="Zaccaron A."/>
        </authorList>
    </citation>
    <scope>NUCLEOTIDE SEQUENCE</scope>
    <source>
        <strain evidence="2">PF001</strain>
    </source>
</reference>
<feature type="region of interest" description="Disordered" evidence="1">
    <location>
        <begin position="15"/>
        <end position="86"/>
    </location>
</feature>
<name>A0A8H6RL68_9PEZI</name>
<dbReference type="Proteomes" id="UP000660729">
    <property type="component" value="Unassembled WGS sequence"/>
</dbReference>
<feature type="compositionally biased region" description="Basic and acidic residues" evidence="1">
    <location>
        <begin position="15"/>
        <end position="24"/>
    </location>
</feature>
<evidence type="ECO:0000256" key="1">
    <source>
        <dbReference type="SAM" id="MobiDB-lite"/>
    </source>
</evidence>
<protein>
    <submittedName>
        <fullName evidence="2">Uncharacterized protein</fullName>
    </submittedName>
</protein>
<feature type="compositionally biased region" description="Low complexity" evidence="1">
    <location>
        <begin position="76"/>
        <end position="86"/>
    </location>
</feature>
<proteinExistence type="predicted"/>
<evidence type="ECO:0000313" key="3">
    <source>
        <dbReference type="Proteomes" id="UP000660729"/>
    </source>
</evidence>
<gene>
    <name evidence="2" type="ORF">HII31_05758</name>
</gene>
<accession>A0A8H6RL68</accession>
<dbReference type="EMBL" id="JABCIY010000101">
    <property type="protein sequence ID" value="KAF7192947.1"/>
    <property type="molecule type" value="Genomic_DNA"/>
</dbReference>
<evidence type="ECO:0000313" key="2">
    <source>
        <dbReference type="EMBL" id="KAF7192947.1"/>
    </source>
</evidence>
<keyword evidence="3" id="KW-1185">Reference proteome</keyword>
<feature type="compositionally biased region" description="Basic and acidic residues" evidence="1">
    <location>
        <begin position="35"/>
        <end position="46"/>
    </location>
</feature>
<dbReference type="OrthoDB" id="10424353at2759"/>